<dbReference type="InterPro" id="IPR037914">
    <property type="entry name" value="SpoVT-AbrB_sf"/>
</dbReference>
<evidence type="ECO:0000313" key="3">
    <source>
        <dbReference type="Proteomes" id="UP000010472"/>
    </source>
</evidence>
<dbReference type="SMART" id="SM00966">
    <property type="entry name" value="SpoVT_AbrB"/>
    <property type="match status" value="1"/>
</dbReference>
<dbReference type="Gene3D" id="2.10.260.10">
    <property type="match status" value="1"/>
</dbReference>
<reference evidence="2 3" key="1">
    <citation type="submission" date="2012-06" db="EMBL/GenBank/DDBJ databases">
        <title>Finished chromosome of genome of Crinalium epipsammum PCC 9333.</title>
        <authorList>
            <consortium name="US DOE Joint Genome Institute"/>
            <person name="Gugger M."/>
            <person name="Coursin T."/>
            <person name="Rippka R."/>
            <person name="Tandeau De Marsac N."/>
            <person name="Huntemann M."/>
            <person name="Wei C.-L."/>
            <person name="Han J."/>
            <person name="Detter J.C."/>
            <person name="Han C."/>
            <person name="Tapia R."/>
            <person name="Davenport K."/>
            <person name="Daligault H."/>
            <person name="Erkkila T."/>
            <person name="Gu W."/>
            <person name="Munk A.C.C."/>
            <person name="Teshima H."/>
            <person name="Xu Y."/>
            <person name="Chain P."/>
            <person name="Chen A."/>
            <person name="Krypides N."/>
            <person name="Mavromatis K."/>
            <person name="Markowitz V."/>
            <person name="Szeto E."/>
            <person name="Ivanova N."/>
            <person name="Mikhailova N."/>
            <person name="Ovchinnikova G."/>
            <person name="Pagani I."/>
            <person name="Pati A."/>
            <person name="Goodwin L."/>
            <person name="Peters L."/>
            <person name="Pitluck S."/>
            <person name="Woyke T."/>
            <person name="Kerfeld C."/>
        </authorList>
    </citation>
    <scope>NUCLEOTIDE SEQUENCE [LARGE SCALE GENOMIC DNA]</scope>
    <source>
        <strain evidence="2 3">PCC 9333</strain>
    </source>
</reference>
<evidence type="ECO:0000313" key="2">
    <source>
        <dbReference type="EMBL" id="AFZ13477.1"/>
    </source>
</evidence>
<dbReference type="Pfam" id="PF04014">
    <property type="entry name" value="MazE_antitoxin"/>
    <property type="match status" value="1"/>
</dbReference>
<keyword evidence="3" id="KW-1185">Reference proteome</keyword>
<gene>
    <name evidence="2" type="ORF">Cri9333_2616</name>
</gene>
<dbReference type="SUPFAM" id="SSF89447">
    <property type="entry name" value="AbrB/MazE/MraZ-like"/>
    <property type="match status" value="1"/>
</dbReference>
<dbReference type="InterPro" id="IPR039052">
    <property type="entry name" value="Antitox_PemI-like"/>
</dbReference>
<dbReference type="AlphaFoldDB" id="K9W150"/>
<dbReference type="KEGG" id="cep:Cri9333_2616"/>
<dbReference type="PANTHER" id="PTHR40516:SF1">
    <property type="entry name" value="ANTITOXIN CHPS-RELATED"/>
    <property type="match status" value="1"/>
</dbReference>
<dbReference type="eggNOG" id="COG2336">
    <property type="taxonomic scope" value="Bacteria"/>
</dbReference>
<dbReference type="STRING" id="1173022.Cri9333_2616"/>
<dbReference type="EMBL" id="CP003620">
    <property type="protein sequence ID" value="AFZ13477.1"/>
    <property type="molecule type" value="Genomic_DNA"/>
</dbReference>
<dbReference type="PANTHER" id="PTHR40516">
    <property type="entry name" value="ANTITOXIN CHPS-RELATED"/>
    <property type="match status" value="1"/>
</dbReference>
<dbReference type="InterPro" id="IPR007159">
    <property type="entry name" value="SpoVT-AbrB_dom"/>
</dbReference>
<protein>
    <submittedName>
        <fullName evidence="2">Transcriptional regulator/antitoxin, MazE</fullName>
    </submittedName>
</protein>
<dbReference type="GO" id="GO:0003677">
    <property type="term" value="F:DNA binding"/>
    <property type="evidence" value="ECO:0007669"/>
    <property type="project" value="InterPro"/>
</dbReference>
<feature type="domain" description="SpoVT-AbrB" evidence="1">
    <location>
        <begin position="16"/>
        <end position="61"/>
    </location>
</feature>
<proteinExistence type="predicted"/>
<sequence>MYIHNQTLIMLTQKVSWWGNSLGLRLPQTLVQQVEWTEGTIVSITIEDNRLVLSPVKPKYRLEQLLENITPDMQHDEMEWGEAVGEETW</sequence>
<accession>K9W150</accession>
<dbReference type="GO" id="GO:0097351">
    <property type="term" value="F:toxin sequestering activity"/>
    <property type="evidence" value="ECO:0007669"/>
    <property type="project" value="InterPro"/>
</dbReference>
<dbReference type="HOGENOM" id="CLU_150554_1_0_3"/>
<dbReference type="Proteomes" id="UP000010472">
    <property type="component" value="Chromosome"/>
</dbReference>
<name>K9W150_9CYAN</name>
<evidence type="ECO:0000259" key="1">
    <source>
        <dbReference type="SMART" id="SM00966"/>
    </source>
</evidence>
<organism evidence="2 3">
    <name type="scientific">Crinalium epipsammum PCC 9333</name>
    <dbReference type="NCBI Taxonomy" id="1173022"/>
    <lineage>
        <taxon>Bacteria</taxon>
        <taxon>Bacillati</taxon>
        <taxon>Cyanobacteriota</taxon>
        <taxon>Cyanophyceae</taxon>
        <taxon>Gomontiellales</taxon>
        <taxon>Gomontiellaceae</taxon>
        <taxon>Crinalium</taxon>
    </lineage>
</organism>